<organism evidence="2 3">
    <name type="scientific">Pseudolycoriella hygida</name>
    <dbReference type="NCBI Taxonomy" id="35572"/>
    <lineage>
        <taxon>Eukaryota</taxon>
        <taxon>Metazoa</taxon>
        <taxon>Ecdysozoa</taxon>
        <taxon>Arthropoda</taxon>
        <taxon>Hexapoda</taxon>
        <taxon>Insecta</taxon>
        <taxon>Pterygota</taxon>
        <taxon>Neoptera</taxon>
        <taxon>Endopterygota</taxon>
        <taxon>Diptera</taxon>
        <taxon>Nematocera</taxon>
        <taxon>Sciaroidea</taxon>
        <taxon>Sciaridae</taxon>
        <taxon>Pseudolycoriella</taxon>
    </lineage>
</organism>
<keyword evidence="3" id="KW-1185">Reference proteome</keyword>
<dbReference type="Gene3D" id="3.40.640.10">
    <property type="entry name" value="Type I PLP-dependent aspartate aminotransferase-like (Major domain)"/>
    <property type="match status" value="1"/>
</dbReference>
<evidence type="ECO:0000313" key="3">
    <source>
        <dbReference type="Proteomes" id="UP001151699"/>
    </source>
</evidence>
<accession>A0A9Q0N0E6</accession>
<evidence type="ECO:0000259" key="1">
    <source>
        <dbReference type="Pfam" id="PF00266"/>
    </source>
</evidence>
<sequence>MGNTNRREKPPTKREIYKEIPEGKMYRSLVNAGIDSEQNNNDNKGLDESVTSLIAMVRENVLSKNLIFRGPFGYRRCVYMDHTASGQPLKCVEDFINRHVLPFYGNTHTMATATSSQITRYREEARDIIRKSVGASKNDVVIFCGSGATRSIHKLVNALALNNQRLVVFVGPYEHHSNILPWKEINAKVIFIPETAAGLFDIGVLEIQLKEEAIKAKKKNKFLIGAFSAASNVTGIPVDDIRITKLLHKYGALSFWDYSSAASHVNIYMNPGETLLTHKDAIYFSGHKFVGGPQTPGVLVAKRHIFEKKRSTDGGGGGSVFFVTKEDHLYLKDIEAREEAGTPAIIEAIRLGLVFSLKNTIKAENILAIESCYIQVLMDRWSKVPEIKILGKNGFPRTATISFLIQQPDI</sequence>
<dbReference type="OrthoDB" id="420046at2759"/>
<dbReference type="PANTHER" id="PTHR43686">
    <property type="entry name" value="SULFURTRANSFERASE-RELATED"/>
    <property type="match status" value="1"/>
</dbReference>
<protein>
    <submittedName>
        <fullName evidence="2">Cysteine desulfurase</fullName>
    </submittedName>
</protein>
<evidence type="ECO:0000313" key="2">
    <source>
        <dbReference type="EMBL" id="KAJ6641284.1"/>
    </source>
</evidence>
<proteinExistence type="predicted"/>
<dbReference type="InterPro" id="IPR015424">
    <property type="entry name" value="PyrdxlP-dep_Trfase"/>
</dbReference>
<dbReference type="Proteomes" id="UP001151699">
    <property type="component" value="Chromosome B"/>
</dbReference>
<dbReference type="InterPro" id="IPR000192">
    <property type="entry name" value="Aminotrans_V_dom"/>
</dbReference>
<comment type="caution">
    <text evidence="2">The sequence shown here is derived from an EMBL/GenBank/DDBJ whole genome shotgun (WGS) entry which is preliminary data.</text>
</comment>
<dbReference type="InterPro" id="IPR015421">
    <property type="entry name" value="PyrdxlP-dep_Trfase_major"/>
</dbReference>
<dbReference type="GO" id="GO:0003824">
    <property type="term" value="F:catalytic activity"/>
    <property type="evidence" value="ECO:0007669"/>
    <property type="project" value="UniProtKB-ARBA"/>
</dbReference>
<gene>
    <name evidence="2" type="primary">csd</name>
    <name evidence="2" type="ORF">Bhyg_06219</name>
</gene>
<dbReference type="Pfam" id="PF00266">
    <property type="entry name" value="Aminotran_5"/>
    <property type="match status" value="1"/>
</dbReference>
<feature type="domain" description="Aminotransferase class V" evidence="1">
    <location>
        <begin position="78"/>
        <end position="406"/>
    </location>
</feature>
<reference evidence="2" key="1">
    <citation type="submission" date="2022-07" db="EMBL/GenBank/DDBJ databases">
        <authorList>
            <person name="Trinca V."/>
            <person name="Uliana J.V.C."/>
            <person name="Torres T.T."/>
            <person name="Ward R.J."/>
            <person name="Monesi N."/>
        </authorList>
    </citation>
    <scope>NUCLEOTIDE SEQUENCE</scope>
    <source>
        <strain evidence="2">HSMRA1968</strain>
        <tissue evidence="2">Whole embryos</tissue>
    </source>
</reference>
<dbReference type="AlphaFoldDB" id="A0A9Q0N0E6"/>
<dbReference type="PANTHER" id="PTHR43686:SF1">
    <property type="entry name" value="AMINOTRAN_5 DOMAIN-CONTAINING PROTEIN"/>
    <property type="match status" value="1"/>
</dbReference>
<dbReference type="SUPFAM" id="SSF53383">
    <property type="entry name" value="PLP-dependent transferases"/>
    <property type="match status" value="1"/>
</dbReference>
<dbReference type="EMBL" id="WJQU01000002">
    <property type="protein sequence ID" value="KAJ6641284.1"/>
    <property type="molecule type" value="Genomic_DNA"/>
</dbReference>
<feature type="non-terminal residue" evidence="2">
    <location>
        <position position="1"/>
    </location>
</feature>
<name>A0A9Q0N0E6_9DIPT</name>